<evidence type="ECO:0000259" key="7">
    <source>
        <dbReference type="Pfam" id="PF03711"/>
    </source>
</evidence>
<evidence type="ECO:0000313" key="9">
    <source>
        <dbReference type="Proteomes" id="UP000658131"/>
    </source>
</evidence>
<dbReference type="InterPro" id="IPR052357">
    <property type="entry name" value="Orn_Lys_Arg_decarboxylase-I"/>
</dbReference>
<dbReference type="Gene3D" id="3.90.100.10">
    <property type="entry name" value="Orn/Lys/Arg decarboxylase, C-terminal domain"/>
    <property type="match status" value="1"/>
</dbReference>
<dbReference type="PANTHER" id="PTHR43277">
    <property type="entry name" value="ARGININE DECARBOXYLASE"/>
    <property type="match status" value="1"/>
</dbReference>
<keyword evidence="5" id="KW-0456">Lyase</keyword>
<keyword evidence="4" id="KW-0663">Pyridoxal phosphate</keyword>
<dbReference type="RefSeq" id="WP_262401171.1">
    <property type="nucleotide sequence ID" value="NZ_JACRTB010000055.1"/>
</dbReference>
<evidence type="ECO:0000259" key="6">
    <source>
        <dbReference type="Pfam" id="PF01276"/>
    </source>
</evidence>
<dbReference type="EMBL" id="JACRTB010000055">
    <property type="protein sequence ID" value="MBC8577824.1"/>
    <property type="molecule type" value="Genomic_DNA"/>
</dbReference>
<feature type="domain" description="Orn/Lys/Arg decarboxylases family 1 pyridoxal-P attachment site" evidence="6">
    <location>
        <begin position="11"/>
        <end position="280"/>
    </location>
</feature>
<dbReference type="InterPro" id="IPR000310">
    <property type="entry name" value="Orn/Lys/Arg_deCO2ase_major_dom"/>
</dbReference>
<evidence type="ECO:0000313" key="8">
    <source>
        <dbReference type="EMBL" id="MBC8577824.1"/>
    </source>
</evidence>
<gene>
    <name evidence="8" type="ORF">H8717_15670</name>
</gene>
<comment type="similarity">
    <text evidence="2">Belongs to the Orn/Lys/Arg decarboxylase class-I family.</text>
</comment>
<dbReference type="Pfam" id="PF01276">
    <property type="entry name" value="OKR_DC_1"/>
    <property type="match status" value="1"/>
</dbReference>
<dbReference type="GO" id="GO:0008483">
    <property type="term" value="F:transaminase activity"/>
    <property type="evidence" value="ECO:0007669"/>
    <property type="project" value="UniProtKB-KW"/>
</dbReference>
<dbReference type="InterPro" id="IPR015424">
    <property type="entry name" value="PyrdxlP-dep_Trfase"/>
</dbReference>
<feature type="domain" description="Orn/Lys/Arg decarboxylase C-terminal" evidence="7">
    <location>
        <begin position="409"/>
        <end position="448"/>
    </location>
</feature>
<dbReference type="Pfam" id="PF03711">
    <property type="entry name" value="OKR_DC_1_C"/>
    <property type="match status" value="1"/>
</dbReference>
<proteinExistence type="inferred from homology"/>
<keyword evidence="8" id="KW-0808">Transferase</keyword>
<dbReference type="InterPro" id="IPR015421">
    <property type="entry name" value="PyrdxlP-dep_Trfase_major"/>
</dbReference>
<dbReference type="SUPFAM" id="SSF53383">
    <property type="entry name" value="PLP-dependent transferases"/>
    <property type="match status" value="1"/>
</dbReference>
<comment type="caution">
    <text evidence="8">The sequence shown here is derived from an EMBL/GenBank/DDBJ whole genome shotgun (WGS) entry which is preliminary data.</text>
</comment>
<evidence type="ECO:0000256" key="4">
    <source>
        <dbReference type="ARBA" id="ARBA00022898"/>
    </source>
</evidence>
<evidence type="ECO:0000256" key="3">
    <source>
        <dbReference type="ARBA" id="ARBA00022793"/>
    </source>
</evidence>
<dbReference type="Gene3D" id="3.40.640.10">
    <property type="entry name" value="Type I PLP-dependent aspartate aminotransferase-like (Major domain)"/>
    <property type="match status" value="1"/>
</dbReference>
<keyword evidence="9" id="KW-1185">Reference proteome</keyword>
<evidence type="ECO:0000256" key="1">
    <source>
        <dbReference type="ARBA" id="ARBA00001933"/>
    </source>
</evidence>
<keyword evidence="3" id="KW-0210">Decarboxylase</keyword>
<evidence type="ECO:0000256" key="5">
    <source>
        <dbReference type="ARBA" id="ARBA00023239"/>
    </source>
</evidence>
<name>A0ABR7NN67_9FIRM</name>
<protein>
    <submittedName>
        <fullName evidence="8">Aminotransferase class V-fold PLP-dependent enzyme</fullName>
    </submittedName>
</protein>
<organism evidence="8 9">
    <name type="scientific">Yanshouia hominis</name>
    <dbReference type="NCBI Taxonomy" id="2763673"/>
    <lineage>
        <taxon>Bacteria</taxon>
        <taxon>Bacillati</taxon>
        <taxon>Bacillota</taxon>
        <taxon>Clostridia</taxon>
        <taxon>Eubacteriales</taxon>
        <taxon>Oscillospiraceae</taxon>
        <taxon>Yanshouia</taxon>
    </lineage>
</organism>
<dbReference type="InterPro" id="IPR036633">
    <property type="entry name" value="Prn/Lys/Arg_de-COase_C_sf"/>
</dbReference>
<keyword evidence="8" id="KW-0032">Aminotransferase</keyword>
<sequence length="484" mass="52843">MEKQADAKRDLWTMLEEYGRSDYYPMHMPGHKRRGDAVCGGFPWSCDITEIDGFDDLHDPRGILREIELRAESLWGSERSRLLVNGSTCGILAAVCAAVRPGDPVLIARNCHKSVYHAAELLGLQPAYLLPERGPFPFCGSVTPDTVGEALRLHPKARAVILTSPTYEGIVSDIASIAGICHRRGVPLIVDEAHGAHLGFAEGFPESAVRCGADLVVQSLHKTLPAPTQTALLHLCGGLVDPEQVSHQLDIFETSSPSYLLMAMADACLRFLEREGAERFAAYSRRLRRFEEQCAPLRRLILFRKAALRVPEGFCWDLDPGKLVIGCGKGASGGPSLARILREHYHIETEMAQADFLLAMTSLMDEDAGFDRLAQALFEIDCGCSVPEPPPRPVPPALPEAVLPIREALGAEWEILPWERSAGRVSAGYVWAYPPGIPWLTPGERIGADCISAVLRTERAGISLKATRATPFGSVAVLRDTGRA</sequence>
<dbReference type="Proteomes" id="UP000658131">
    <property type="component" value="Unassembled WGS sequence"/>
</dbReference>
<accession>A0ABR7NN67</accession>
<comment type="cofactor">
    <cofactor evidence="1">
        <name>pyridoxal 5'-phosphate</name>
        <dbReference type="ChEBI" id="CHEBI:597326"/>
    </cofactor>
</comment>
<dbReference type="SUPFAM" id="SSF55904">
    <property type="entry name" value="Ornithine decarboxylase C-terminal domain"/>
    <property type="match status" value="1"/>
</dbReference>
<dbReference type="PANTHER" id="PTHR43277:SF4">
    <property type="entry name" value="ARGININE DECARBOXYLASE"/>
    <property type="match status" value="1"/>
</dbReference>
<dbReference type="InterPro" id="IPR008286">
    <property type="entry name" value="Prn/Lys/Arg_de-COase_C"/>
</dbReference>
<evidence type="ECO:0000256" key="2">
    <source>
        <dbReference type="ARBA" id="ARBA00010671"/>
    </source>
</evidence>
<reference evidence="8 9" key="1">
    <citation type="submission" date="2020-08" db="EMBL/GenBank/DDBJ databases">
        <title>Genome public.</title>
        <authorList>
            <person name="Liu C."/>
            <person name="Sun Q."/>
        </authorList>
    </citation>
    <scope>NUCLEOTIDE SEQUENCE [LARGE SCALE GENOMIC DNA]</scope>
    <source>
        <strain evidence="8 9">BX1</strain>
    </source>
</reference>